<dbReference type="InterPro" id="IPR025705">
    <property type="entry name" value="Beta_hexosaminidase_sua/sub"/>
</dbReference>
<evidence type="ECO:0000313" key="9">
    <source>
        <dbReference type="EMBL" id="QCY69639.1"/>
    </source>
</evidence>
<dbReference type="PANTHER" id="PTHR22600:SF57">
    <property type="entry name" value="BETA-N-ACETYLHEXOSAMINIDASE"/>
    <property type="match status" value="1"/>
</dbReference>
<dbReference type="Pfam" id="PF02838">
    <property type="entry name" value="Glyco_hydro_20b"/>
    <property type="match status" value="1"/>
</dbReference>
<sequence>MKNFSLLFLVLIISSCKGFEGTTSEDVLVIEEKDFSIIPKPSEIKISDSTLELPELSSVCYNTAEAGEAASWLLGMLQKANLRVKPSEGISCGFWNLYTDAALYQSLGEEGYILEINNEGIFLKAATKSGLFYGIQTLRQILPAALENATAATNRIQLPQLYIKDIPRYSWRGTMVDISRSFFDLEYLKDHVDRMALYKMNRLHLHLTDDQGWRIEIKSKPELTNLGSRGAVEGGRSGYLTQEEYMELQTYAAARNVIIIPEIDMPGHIYSALLAYPELSCDDLSNIEPKMATPPQLFSGTKVGWSKLCLTKPEIYDFVADVIEEMAAITTGPWIHIGGDEIEDDLYEEFVVKADSLVRSTGKITIGWEEVTKAPVNSSLISQQWHGEVESVVDVKVIESICTSFYFDHANIPGQEKTNNWCKKSGVTLEEVYNFQSENNNVLGLEAPVWTEFVHTDEDLDNRFWPRIIAVAELAWSEDTTKNYTDFISRLKKHEERLINMGINYFPAEELGWKENTNKKRMNVFKGFMPVKKNTSL</sequence>
<reference evidence="9 10" key="1">
    <citation type="submission" date="2019-06" db="EMBL/GenBank/DDBJ databases">
        <title>Complete genome sequence of Antarcticibacterium flavum KCTC 52984T from an Antarctic marine sediment.</title>
        <authorList>
            <person name="Lee Y.M."/>
            <person name="Shin S.C."/>
        </authorList>
    </citation>
    <scope>NUCLEOTIDE SEQUENCE [LARGE SCALE GENOMIC DNA]</scope>
    <source>
        <strain evidence="9 10">KCTC 52984</strain>
    </source>
</reference>
<comment type="catalytic activity">
    <reaction evidence="1">
        <text>Hydrolysis of terminal non-reducing N-acetyl-D-hexosamine residues in N-acetyl-beta-D-hexosaminides.</text>
        <dbReference type="EC" id="3.2.1.52"/>
    </reaction>
</comment>
<keyword evidence="4" id="KW-0378">Hydrolase</keyword>
<evidence type="ECO:0000256" key="6">
    <source>
        <dbReference type="PIRSR" id="PIRSR625705-1"/>
    </source>
</evidence>
<proteinExistence type="inferred from homology"/>
<dbReference type="OrthoDB" id="9763537at2"/>
<feature type="active site" description="Proton donor" evidence="6">
    <location>
        <position position="341"/>
    </location>
</feature>
<organism evidence="9 10">
    <name type="scientific">Antarcticibacterium flavum</name>
    <dbReference type="NCBI Taxonomy" id="2058175"/>
    <lineage>
        <taxon>Bacteria</taxon>
        <taxon>Pseudomonadati</taxon>
        <taxon>Bacteroidota</taxon>
        <taxon>Flavobacteriia</taxon>
        <taxon>Flavobacteriales</taxon>
        <taxon>Flavobacteriaceae</taxon>
        <taxon>Antarcticibacterium</taxon>
    </lineage>
</organism>
<dbReference type="Gene3D" id="3.30.379.10">
    <property type="entry name" value="Chitobiase/beta-hexosaminidase domain 2-like"/>
    <property type="match status" value="1"/>
</dbReference>
<dbReference type="Pfam" id="PF00728">
    <property type="entry name" value="Glyco_hydro_20"/>
    <property type="match status" value="1"/>
</dbReference>
<dbReference type="Gene3D" id="3.20.20.80">
    <property type="entry name" value="Glycosidases"/>
    <property type="match status" value="1"/>
</dbReference>
<dbReference type="EMBL" id="CP040812">
    <property type="protein sequence ID" value="QCY69639.1"/>
    <property type="molecule type" value="Genomic_DNA"/>
</dbReference>
<feature type="domain" description="Beta-hexosaminidase bacterial type N-terminal" evidence="8">
    <location>
        <begin position="36"/>
        <end position="165"/>
    </location>
</feature>
<gene>
    <name evidence="9" type="ORF">FHG64_09640</name>
</gene>
<dbReference type="SUPFAM" id="SSF55545">
    <property type="entry name" value="beta-N-acetylhexosaminidase-like domain"/>
    <property type="match status" value="1"/>
</dbReference>
<dbReference type="KEGG" id="afla:FHG64_09640"/>
<name>A0A5B7X2T0_9FLAO</name>
<dbReference type="InterPro" id="IPR015882">
    <property type="entry name" value="HEX_bac_N"/>
</dbReference>
<keyword evidence="5" id="KW-0326">Glycosidase</keyword>
<evidence type="ECO:0000256" key="2">
    <source>
        <dbReference type="ARBA" id="ARBA00006285"/>
    </source>
</evidence>
<dbReference type="Proteomes" id="UP000309016">
    <property type="component" value="Chromosome"/>
</dbReference>
<evidence type="ECO:0000256" key="1">
    <source>
        <dbReference type="ARBA" id="ARBA00001231"/>
    </source>
</evidence>
<dbReference type="GO" id="GO:0030203">
    <property type="term" value="P:glycosaminoglycan metabolic process"/>
    <property type="evidence" value="ECO:0007669"/>
    <property type="project" value="TreeGrafter"/>
</dbReference>
<evidence type="ECO:0000256" key="5">
    <source>
        <dbReference type="ARBA" id="ARBA00023295"/>
    </source>
</evidence>
<keyword evidence="10" id="KW-1185">Reference proteome</keyword>
<dbReference type="AlphaFoldDB" id="A0A5B7X2T0"/>
<evidence type="ECO:0000259" key="7">
    <source>
        <dbReference type="Pfam" id="PF00728"/>
    </source>
</evidence>
<dbReference type="GO" id="GO:0016020">
    <property type="term" value="C:membrane"/>
    <property type="evidence" value="ECO:0007669"/>
    <property type="project" value="TreeGrafter"/>
</dbReference>
<dbReference type="InterPro" id="IPR017853">
    <property type="entry name" value="GH"/>
</dbReference>
<evidence type="ECO:0000256" key="4">
    <source>
        <dbReference type="ARBA" id="ARBA00022801"/>
    </source>
</evidence>
<evidence type="ECO:0000256" key="3">
    <source>
        <dbReference type="ARBA" id="ARBA00012663"/>
    </source>
</evidence>
<evidence type="ECO:0000259" key="8">
    <source>
        <dbReference type="Pfam" id="PF02838"/>
    </source>
</evidence>
<dbReference type="InterPro" id="IPR015883">
    <property type="entry name" value="Glyco_hydro_20_cat"/>
</dbReference>
<dbReference type="SUPFAM" id="SSF51445">
    <property type="entry name" value="(Trans)glycosidases"/>
    <property type="match status" value="1"/>
</dbReference>
<dbReference type="EC" id="3.2.1.52" evidence="3"/>
<protein>
    <recommendedName>
        <fullName evidence="3">beta-N-acetylhexosaminidase</fullName>
        <ecNumber evidence="3">3.2.1.52</ecNumber>
    </recommendedName>
</protein>
<dbReference type="InterPro" id="IPR029018">
    <property type="entry name" value="Hex-like_dom2"/>
</dbReference>
<dbReference type="PRINTS" id="PR00738">
    <property type="entry name" value="GLHYDRLASE20"/>
</dbReference>
<dbReference type="RefSeq" id="WP_139066204.1">
    <property type="nucleotide sequence ID" value="NZ_CP040812.1"/>
</dbReference>
<feature type="domain" description="Glycoside hydrolase family 20 catalytic" evidence="7">
    <location>
        <begin position="169"/>
        <end position="348"/>
    </location>
</feature>
<dbReference type="GO" id="GO:0005975">
    <property type="term" value="P:carbohydrate metabolic process"/>
    <property type="evidence" value="ECO:0007669"/>
    <property type="project" value="InterPro"/>
</dbReference>
<dbReference type="PANTHER" id="PTHR22600">
    <property type="entry name" value="BETA-HEXOSAMINIDASE"/>
    <property type="match status" value="1"/>
</dbReference>
<evidence type="ECO:0000313" key="10">
    <source>
        <dbReference type="Proteomes" id="UP000309016"/>
    </source>
</evidence>
<comment type="similarity">
    <text evidence="2">Belongs to the glycosyl hydrolase 20 family.</text>
</comment>
<dbReference type="GO" id="GO:0004563">
    <property type="term" value="F:beta-N-acetylhexosaminidase activity"/>
    <property type="evidence" value="ECO:0007669"/>
    <property type="project" value="UniProtKB-EC"/>
</dbReference>
<accession>A0A5B7X2T0</accession>
<dbReference type="PROSITE" id="PS51257">
    <property type="entry name" value="PROKAR_LIPOPROTEIN"/>
    <property type="match status" value="1"/>
</dbReference>